<keyword evidence="9" id="KW-0472">Membrane</keyword>
<accession>A0ABQ7QCH3</accession>
<keyword evidence="13" id="KW-1185">Reference proteome</keyword>
<reference evidence="12 13" key="1">
    <citation type="submission" date="2021-06" db="EMBL/GenBank/DDBJ databases">
        <title>A haploid diamondback moth (Plutella xylostella L.) genome assembly resolves 31 chromosomes and identifies a diamide resistance mutation.</title>
        <authorList>
            <person name="Ward C.M."/>
            <person name="Perry K.D."/>
            <person name="Baker G."/>
            <person name="Powis K."/>
            <person name="Heckel D.G."/>
            <person name="Baxter S.W."/>
        </authorList>
    </citation>
    <scope>NUCLEOTIDE SEQUENCE [LARGE SCALE GENOMIC DNA]</scope>
    <source>
        <strain evidence="12 13">LV</strain>
        <tissue evidence="12">Single pupa</tissue>
    </source>
</reference>
<evidence type="ECO:0000256" key="6">
    <source>
        <dbReference type="ARBA" id="ARBA00022968"/>
    </source>
</evidence>
<dbReference type="Pfam" id="PF01762">
    <property type="entry name" value="Galactosyl_T"/>
    <property type="match status" value="1"/>
</dbReference>
<keyword evidence="6" id="KW-0735">Signal-anchor</keyword>
<keyword evidence="11" id="KW-0732">Signal</keyword>
<name>A0ABQ7QCH3_PLUXY</name>
<organism evidence="12 13">
    <name type="scientific">Plutella xylostella</name>
    <name type="common">Diamondback moth</name>
    <name type="synonym">Plutella maculipennis</name>
    <dbReference type="NCBI Taxonomy" id="51655"/>
    <lineage>
        <taxon>Eukaryota</taxon>
        <taxon>Metazoa</taxon>
        <taxon>Ecdysozoa</taxon>
        <taxon>Arthropoda</taxon>
        <taxon>Hexapoda</taxon>
        <taxon>Insecta</taxon>
        <taxon>Pterygota</taxon>
        <taxon>Neoptera</taxon>
        <taxon>Endopterygota</taxon>
        <taxon>Lepidoptera</taxon>
        <taxon>Glossata</taxon>
        <taxon>Ditrysia</taxon>
        <taxon>Yponomeutoidea</taxon>
        <taxon>Plutellidae</taxon>
        <taxon>Plutella</taxon>
    </lineage>
</organism>
<dbReference type="Proteomes" id="UP000823941">
    <property type="component" value="Chromosome 17"/>
</dbReference>
<gene>
    <name evidence="12" type="ORF">JYU34_012941</name>
</gene>
<dbReference type="PANTHER" id="PTHR11214">
    <property type="entry name" value="BETA-1,3-N-ACETYLGLUCOSAMINYLTRANSFERASE"/>
    <property type="match status" value="1"/>
</dbReference>
<protein>
    <recommendedName>
        <fullName evidence="10">Hexosyltransferase</fullName>
        <ecNumber evidence="10">2.4.1.-</ecNumber>
    </recommendedName>
</protein>
<proteinExistence type="inferred from homology"/>
<keyword evidence="7" id="KW-1133">Transmembrane helix</keyword>
<evidence type="ECO:0000313" key="13">
    <source>
        <dbReference type="Proteomes" id="UP000823941"/>
    </source>
</evidence>
<keyword evidence="4" id="KW-0808">Transferase</keyword>
<evidence type="ECO:0000256" key="2">
    <source>
        <dbReference type="ARBA" id="ARBA00008661"/>
    </source>
</evidence>
<dbReference type="EC" id="2.4.1.-" evidence="10"/>
<evidence type="ECO:0000256" key="1">
    <source>
        <dbReference type="ARBA" id="ARBA00004323"/>
    </source>
</evidence>
<feature type="signal peptide" evidence="11">
    <location>
        <begin position="1"/>
        <end position="17"/>
    </location>
</feature>
<evidence type="ECO:0000256" key="3">
    <source>
        <dbReference type="ARBA" id="ARBA00022676"/>
    </source>
</evidence>
<keyword evidence="5" id="KW-0812">Transmembrane</keyword>
<dbReference type="InterPro" id="IPR002659">
    <property type="entry name" value="Glyco_trans_31"/>
</dbReference>
<evidence type="ECO:0000256" key="4">
    <source>
        <dbReference type="ARBA" id="ARBA00022679"/>
    </source>
</evidence>
<evidence type="ECO:0000256" key="10">
    <source>
        <dbReference type="RuleBase" id="RU363063"/>
    </source>
</evidence>
<evidence type="ECO:0000313" key="12">
    <source>
        <dbReference type="EMBL" id="KAG7302946.1"/>
    </source>
</evidence>
<evidence type="ECO:0000256" key="8">
    <source>
        <dbReference type="ARBA" id="ARBA00023034"/>
    </source>
</evidence>
<evidence type="ECO:0000256" key="7">
    <source>
        <dbReference type="ARBA" id="ARBA00022989"/>
    </source>
</evidence>
<evidence type="ECO:0000256" key="9">
    <source>
        <dbReference type="ARBA" id="ARBA00023136"/>
    </source>
</evidence>
<evidence type="ECO:0000256" key="11">
    <source>
        <dbReference type="SAM" id="SignalP"/>
    </source>
</evidence>
<keyword evidence="8 10" id="KW-0333">Golgi apparatus</keyword>
<feature type="chain" id="PRO_5045474734" description="Hexosyltransferase" evidence="11">
    <location>
        <begin position="18"/>
        <end position="292"/>
    </location>
</feature>
<comment type="subcellular location">
    <subcellularLocation>
        <location evidence="1 10">Golgi apparatus membrane</location>
        <topology evidence="1 10">Single-pass type II membrane protein</topology>
    </subcellularLocation>
</comment>
<sequence>MWWILAVLLAVSGGAAGWWGAGRGAGGVWTRQLYREGFSRAGAALCPREGTGLRLLVLVASPPPHIPHRAAIRYTWGHFLRRRDVAFGFVLGATNDTKVTALLHRENGDWGDLIVTNNIDHPDTQSLKTLSMLEWTLQYCPRVPRILKCDDDVFVNVPMLLQLVADTVDTYNGIWGHVETSDVGWPHAHGSAYLLSSELVYPLAREALRQRYLPREAALFTGWLARNVSAELTHDARFARAPLSPLLAATVSGVTPVQQLSNWRQMFSEMHDLIYSPEHIGMDNPFIQETLL</sequence>
<dbReference type="EMBL" id="JAHIBW010000017">
    <property type="protein sequence ID" value="KAG7302946.1"/>
    <property type="molecule type" value="Genomic_DNA"/>
</dbReference>
<keyword evidence="3 10" id="KW-0328">Glycosyltransferase</keyword>
<dbReference type="PANTHER" id="PTHR11214:SF379">
    <property type="entry name" value="HEXOSYLTRANSFERASE-RELATED"/>
    <property type="match status" value="1"/>
</dbReference>
<comment type="caution">
    <text evidence="12">The sequence shown here is derived from an EMBL/GenBank/DDBJ whole genome shotgun (WGS) entry which is preliminary data.</text>
</comment>
<evidence type="ECO:0000256" key="5">
    <source>
        <dbReference type="ARBA" id="ARBA00022692"/>
    </source>
</evidence>
<comment type="similarity">
    <text evidence="2 10">Belongs to the glycosyltransferase 31 family.</text>
</comment>
<dbReference type="Gene3D" id="3.90.550.50">
    <property type="match status" value="1"/>
</dbReference>